<evidence type="ECO:0000313" key="3">
    <source>
        <dbReference type="Proteomes" id="UP000287166"/>
    </source>
</evidence>
<accession>A0A401H1L9</accession>
<feature type="compositionally biased region" description="Polar residues" evidence="1">
    <location>
        <begin position="50"/>
        <end position="62"/>
    </location>
</feature>
<dbReference type="InParanoid" id="A0A401H1L9"/>
<keyword evidence="3" id="KW-1185">Reference proteome</keyword>
<feature type="compositionally biased region" description="Polar residues" evidence="1">
    <location>
        <begin position="108"/>
        <end position="122"/>
    </location>
</feature>
<proteinExistence type="predicted"/>
<evidence type="ECO:0000313" key="2">
    <source>
        <dbReference type="EMBL" id="GBE88289.1"/>
    </source>
</evidence>
<dbReference type="AlphaFoldDB" id="A0A401H1L9"/>
<feature type="region of interest" description="Disordered" evidence="1">
    <location>
        <begin position="100"/>
        <end position="165"/>
    </location>
</feature>
<dbReference type="GeneID" id="38785206"/>
<evidence type="ECO:0000256" key="1">
    <source>
        <dbReference type="SAM" id="MobiDB-lite"/>
    </source>
</evidence>
<dbReference type="Proteomes" id="UP000287166">
    <property type="component" value="Unassembled WGS sequence"/>
</dbReference>
<dbReference type="OrthoDB" id="529205at2759"/>
<dbReference type="RefSeq" id="XP_027619202.1">
    <property type="nucleotide sequence ID" value="XM_027763401.1"/>
</dbReference>
<feature type="compositionally biased region" description="Low complexity" evidence="1">
    <location>
        <begin position="14"/>
        <end position="24"/>
    </location>
</feature>
<feature type="region of interest" description="Disordered" evidence="1">
    <location>
        <begin position="1"/>
        <end position="64"/>
    </location>
</feature>
<sequence>MLSLTARTTLKRSAAAARRPAVAVCTPRSYSSTTNDNDPEVLELEKQRNLSKSQHKTSTTVENAPGWNEYLASASEAAVKADRSEIPTSELEQRTIEHIRNRHHSEHTSSASSKTELLSNGEGTIESREATYERDEISGPLKGAPAHETIEREYEYEQKQTRKPD</sequence>
<name>A0A401H1L9_9APHY</name>
<dbReference type="STRING" id="139825.A0A401H1L9"/>
<comment type="caution">
    <text evidence="2">The sequence shown here is derived from an EMBL/GenBank/DDBJ whole genome shotgun (WGS) entry which is preliminary data.</text>
</comment>
<dbReference type="EMBL" id="BFAD01000013">
    <property type="protein sequence ID" value="GBE88289.1"/>
    <property type="molecule type" value="Genomic_DNA"/>
</dbReference>
<reference evidence="2 3" key="1">
    <citation type="journal article" date="2018" name="Sci. Rep.">
        <title>Genome sequence of the cauliflower mushroom Sparassis crispa (Hanabiratake) and its association with beneficial usage.</title>
        <authorList>
            <person name="Kiyama R."/>
            <person name="Furutani Y."/>
            <person name="Kawaguchi K."/>
            <person name="Nakanishi T."/>
        </authorList>
    </citation>
    <scope>NUCLEOTIDE SEQUENCE [LARGE SCALE GENOMIC DNA]</scope>
</reference>
<protein>
    <submittedName>
        <fullName evidence="2">Uncharacterized protein</fullName>
    </submittedName>
</protein>
<gene>
    <name evidence="2" type="ORF">SCP_1301040</name>
</gene>
<feature type="compositionally biased region" description="Basic and acidic residues" evidence="1">
    <location>
        <begin position="125"/>
        <end position="137"/>
    </location>
</feature>
<feature type="compositionally biased region" description="Basic and acidic residues" evidence="1">
    <location>
        <begin position="148"/>
        <end position="165"/>
    </location>
</feature>
<organism evidence="2 3">
    <name type="scientific">Sparassis crispa</name>
    <dbReference type="NCBI Taxonomy" id="139825"/>
    <lineage>
        <taxon>Eukaryota</taxon>
        <taxon>Fungi</taxon>
        <taxon>Dikarya</taxon>
        <taxon>Basidiomycota</taxon>
        <taxon>Agaricomycotina</taxon>
        <taxon>Agaricomycetes</taxon>
        <taxon>Polyporales</taxon>
        <taxon>Sparassidaceae</taxon>
        <taxon>Sparassis</taxon>
    </lineage>
</organism>